<sequence length="425" mass="47314">MTANIVDDPLIKKIRVVHLADHTGRLQTIFPENHMLDIATVSRLTKRRFEPVANFNSTGAPLLKVNSCTTIIDTALIKEEAISIRTNTHSEYREVTGDELKAFFSGPLNRFEAISINTSLIPNPTENHLDDEAQILQALGQFQSIRIKQRLEETLEIPPLPASSHRIIRLCSNNKVGTDELSQVISLDPSLAAQVMSWASSPYYGAGDIESVEDAIIRVLGFDMVMNLSLGLSVSNAFLPPENGPRHYEDFWLNSVFHAVLMEALVKAMPARLRPKIGHAYLAGLLHNFGHLAISTIFPPHFSILSRYKEANTHLASEIVEMKVLSFTEEQLGSWLLRHWGLPDDIATAIRYSKKPHYDNEHAILAKLVYVTHQLSKDSPIEPSVLEEIGLSEETAKACASQVNQSSNELHKMVALINGKKPSLL</sequence>
<dbReference type="Gene3D" id="1.10.3210.10">
    <property type="entry name" value="Hypothetical protein af1432"/>
    <property type="match status" value="1"/>
</dbReference>
<protein>
    <submittedName>
        <fullName evidence="2">HDOD domain-containing protein</fullName>
    </submittedName>
</protein>
<proteinExistence type="predicted"/>
<dbReference type="PANTHER" id="PTHR33525">
    <property type="match status" value="1"/>
</dbReference>
<dbReference type="PANTHER" id="PTHR33525:SF3">
    <property type="entry name" value="RIBONUCLEASE Y"/>
    <property type="match status" value="1"/>
</dbReference>
<dbReference type="PROSITE" id="PS51833">
    <property type="entry name" value="HDOD"/>
    <property type="match status" value="1"/>
</dbReference>
<evidence type="ECO:0000313" key="3">
    <source>
        <dbReference type="Proteomes" id="UP000628710"/>
    </source>
</evidence>
<name>A0A934N076_9GAMM</name>
<comment type="caution">
    <text evidence="2">The sequence shown here is derived from an EMBL/GenBank/DDBJ whole genome shotgun (WGS) entry which is preliminary data.</text>
</comment>
<dbReference type="SUPFAM" id="SSF109604">
    <property type="entry name" value="HD-domain/PDEase-like"/>
    <property type="match status" value="1"/>
</dbReference>
<dbReference type="Proteomes" id="UP000628710">
    <property type="component" value="Unassembled WGS sequence"/>
</dbReference>
<dbReference type="InterPro" id="IPR013976">
    <property type="entry name" value="HDOD"/>
</dbReference>
<evidence type="ECO:0000259" key="1">
    <source>
        <dbReference type="PROSITE" id="PS51833"/>
    </source>
</evidence>
<dbReference type="AlphaFoldDB" id="A0A934N076"/>
<dbReference type="EMBL" id="JAEMNX010000001">
    <property type="protein sequence ID" value="MBJ7536437.1"/>
    <property type="molecule type" value="Genomic_DNA"/>
</dbReference>
<dbReference type="Pfam" id="PF08668">
    <property type="entry name" value="HDOD"/>
    <property type="match status" value="1"/>
</dbReference>
<dbReference type="InterPro" id="IPR014627">
    <property type="entry name" value="UCP036888_HDGYP-like"/>
</dbReference>
<evidence type="ECO:0000313" key="2">
    <source>
        <dbReference type="EMBL" id="MBJ7536437.1"/>
    </source>
</evidence>
<gene>
    <name evidence="2" type="ORF">I8J31_01940</name>
</gene>
<dbReference type="InterPro" id="IPR052340">
    <property type="entry name" value="RNase_Y/CdgJ"/>
</dbReference>
<feature type="domain" description="HDOD" evidence="1">
    <location>
        <begin position="157"/>
        <end position="356"/>
    </location>
</feature>
<accession>A0A934N076</accession>
<organism evidence="2 3">
    <name type="scientific">Marinomonas transparens</name>
    <dbReference type="NCBI Taxonomy" id="2795388"/>
    <lineage>
        <taxon>Bacteria</taxon>
        <taxon>Pseudomonadati</taxon>
        <taxon>Pseudomonadota</taxon>
        <taxon>Gammaproteobacteria</taxon>
        <taxon>Oceanospirillales</taxon>
        <taxon>Oceanospirillaceae</taxon>
        <taxon>Marinomonas</taxon>
    </lineage>
</organism>
<dbReference type="RefSeq" id="WP_199466498.1">
    <property type="nucleotide sequence ID" value="NZ_JAEMNX010000001.1"/>
</dbReference>
<keyword evidence="3" id="KW-1185">Reference proteome</keyword>
<reference evidence="2" key="1">
    <citation type="submission" date="2020-12" db="EMBL/GenBank/DDBJ databases">
        <title>Marinomonas arctica sp. nov., a psychrotolerant bacterium isolated from the Arctic.</title>
        <authorList>
            <person name="Zhang Y."/>
        </authorList>
    </citation>
    <scope>NUCLEOTIDE SEQUENCE</scope>
    <source>
        <strain evidence="2">C1424</strain>
    </source>
</reference>
<dbReference type="PIRSF" id="PIRSF036888">
    <property type="entry name" value="HDGYPm_UCP036888"/>
    <property type="match status" value="1"/>
</dbReference>